<accession>A0A075GB75</accession>
<dbReference type="InterPro" id="IPR018090">
    <property type="entry name" value="Pyrmidine_PPas_bac/euk"/>
</dbReference>
<dbReference type="Pfam" id="PF00591">
    <property type="entry name" value="Glycos_transf_3"/>
    <property type="match status" value="1"/>
</dbReference>
<evidence type="ECO:0000256" key="2">
    <source>
        <dbReference type="ARBA" id="ARBA00011738"/>
    </source>
</evidence>
<dbReference type="Gene3D" id="1.20.970.10">
    <property type="entry name" value="Transferase, Pyrimidine Nucleoside Phosphorylase, Chain C"/>
    <property type="match status" value="1"/>
</dbReference>
<evidence type="ECO:0000256" key="4">
    <source>
        <dbReference type="ARBA" id="ARBA00022679"/>
    </source>
</evidence>
<gene>
    <name evidence="6" type="primary">deoA</name>
</gene>
<dbReference type="InterPro" id="IPR013102">
    <property type="entry name" value="PYNP_C"/>
</dbReference>
<dbReference type="SUPFAM" id="SSF52418">
    <property type="entry name" value="Nucleoside phosphorylase/phosphoribosyltransferase catalytic domain"/>
    <property type="match status" value="1"/>
</dbReference>
<dbReference type="InterPro" id="IPR017872">
    <property type="entry name" value="Pyrmidine_PPase_CS"/>
</dbReference>
<dbReference type="AlphaFoldDB" id="A0A075GB75"/>
<sequence length="426" mass="44862">MMSEAIRRLVQGVVDGSLSDDELTEWLREVFDEGLSEQDTVALTEAMRDSGDVMEWGSDISGLVVDKHSTGGVGDKVSLVLAPALAACGLKVPMISGRGLGHTGGTLDKLESIPGFSVEMSIDGIREQVEGIGIAMVGQSDALVPADRRMYAMRDITETVASIPLITSSIVSKKAAEGLSALVLDVKFGRAAFMREREHAEELARSLVDAANGMGIATTAVLTSMEQPLGCAIGNSLEVLESVETLCGRGPEDLEELVCVQGGLLLQATGLAAGFEAGAVMIHDSLHDGTAFQRFREMVQAQGGDASILDSDASLTRGLGLMDPELNTTELSSGSAGWVEDIDAMAIAEACLGLGAGRTRLGDIVDRAVGAILEVQIGDRLEVGDLWMALYHRGEMDRGALEGLLGSITLSDEEIVPESRIAEVFE</sequence>
<dbReference type="Pfam" id="PF07831">
    <property type="entry name" value="PYNP_C"/>
    <property type="match status" value="1"/>
</dbReference>
<dbReference type="InterPro" id="IPR000053">
    <property type="entry name" value="Thymidine/pyrmidine_PPase"/>
</dbReference>
<dbReference type="PANTHER" id="PTHR10515:SF0">
    <property type="entry name" value="THYMIDINE PHOSPHORYLASE"/>
    <property type="match status" value="1"/>
</dbReference>
<protein>
    <submittedName>
        <fullName evidence="6">Thymidine phosphorylase (DeoA)</fullName>
        <ecNumber evidence="6">2.4.2.4</ecNumber>
    </submittedName>
</protein>
<comment type="subunit">
    <text evidence="2">Homodimer.</text>
</comment>
<dbReference type="GO" id="GO:0006206">
    <property type="term" value="P:pyrimidine nucleobase metabolic process"/>
    <property type="evidence" value="ECO:0007669"/>
    <property type="project" value="InterPro"/>
</dbReference>
<evidence type="ECO:0000256" key="3">
    <source>
        <dbReference type="ARBA" id="ARBA00022676"/>
    </source>
</evidence>
<dbReference type="PROSITE" id="PS00647">
    <property type="entry name" value="THYMID_PHOSPHORYLASE"/>
    <property type="match status" value="1"/>
</dbReference>
<dbReference type="PANTHER" id="PTHR10515">
    <property type="entry name" value="THYMIDINE PHOSPHORYLASE"/>
    <property type="match status" value="1"/>
</dbReference>
<reference evidence="6" key="1">
    <citation type="journal article" date="2014" name="Genome Biol. Evol.">
        <title>Pangenome evidence for extensive interdomain horizontal transfer affecting lineage core and shell genes in uncultured planktonic thaumarchaeota and euryarchaeota.</title>
        <authorList>
            <person name="Deschamps P."/>
            <person name="Zivanovic Y."/>
            <person name="Moreira D."/>
            <person name="Rodriguez-Valera F."/>
            <person name="Lopez-Garcia P."/>
        </authorList>
    </citation>
    <scope>NUCLEOTIDE SEQUENCE</scope>
</reference>
<dbReference type="GO" id="GO:0006213">
    <property type="term" value="P:pyrimidine nucleoside metabolic process"/>
    <property type="evidence" value="ECO:0007669"/>
    <property type="project" value="InterPro"/>
</dbReference>
<dbReference type="InterPro" id="IPR036566">
    <property type="entry name" value="PYNP-like_C_sf"/>
</dbReference>
<organism evidence="6">
    <name type="scientific">uncultured marine group II/III euryarchaeote KM3_101_E02</name>
    <dbReference type="NCBI Taxonomy" id="1457843"/>
    <lineage>
        <taxon>Archaea</taxon>
        <taxon>Methanobacteriati</taxon>
        <taxon>Methanobacteriota</taxon>
        <taxon>environmental samples</taxon>
    </lineage>
</organism>
<evidence type="ECO:0000313" key="6">
    <source>
        <dbReference type="EMBL" id="AIE98907.1"/>
    </source>
</evidence>
<dbReference type="SUPFAM" id="SSF47648">
    <property type="entry name" value="Nucleoside phosphorylase/phosphoribosyltransferase N-terminal domain"/>
    <property type="match status" value="1"/>
</dbReference>
<dbReference type="NCBIfam" id="NF004490">
    <property type="entry name" value="PRK05820.1"/>
    <property type="match status" value="1"/>
</dbReference>
<keyword evidence="3 6" id="KW-0328">Glycosyltransferase</keyword>
<dbReference type="GO" id="GO:0004645">
    <property type="term" value="F:1,4-alpha-oligoglucan phosphorylase activity"/>
    <property type="evidence" value="ECO:0007669"/>
    <property type="project" value="InterPro"/>
</dbReference>
<evidence type="ECO:0000256" key="1">
    <source>
        <dbReference type="ARBA" id="ARBA00006915"/>
    </source>
</evidence>
<dbReference type="EC" id="2.4.2.4" evidence="6"/>
<dbReference type="InterPro" id="IPR000312">
    <property type="entry name" value="Glycosyl_Trfase_fam3"/>
</dbReference>
<dbReference type="SMART" id="SM00941">
    <property type="entry name" value="PYNP_C"/>
    <property type="match status" value="1"/>
</dbReference>
<dbReference type="Gene3D" id="3.90.1170.30">
    <property type="entry name" value="Pyrimidine nucleoside phosphorylase-like, C-terminal domain"/>
    <property type="match status" value="1"/>
</dbReference>
<evidence type="ECO:0000259" key="5">
    <source>
        <dbReference type="SMART" id="SM00941"/>
    </source>
</evidence>
<dbReference type="FunFam" id="3.40.1030.10:FF:000003">
    <property type="entry name" value="Pyrimidine-nucleoside phosphorylase"/>
    <property type="match status" value="1"/>
</dbReference>
<dbReference type="NCBIfam" id="TIGR02644">
    <property type="entry name" value="Y_phosphoryl"/>
    <property type="match status" value="1"/>
</dbReference>
<proteinExistence type="inferred from homology"/>
<keyword evidence="4 6" id="KW-0808">Transferase</keyword>
<comment type="similarity">
    <text evidence="1">Belongs to the thymidine/pyrimidine-nucleoside phosphorylase family.</text>
</comment>
<dbReference type="GO" id="GO:0009032">
    <property type="term" value="F:thymidine phosphorylase activity"/>
    <property type="evidence" value="ECO:0007669"/>
    <property type="project" value="UniProtKB-EC"/>
</dbReference>
<feature type="domain" description="Pyrimidine nucleoside phosphorylase C-terminal" evidence="5">
    <location>
        <begin position="338"/>
        <end position="411"/>
    </location>
</feature>
<dbReference type="InterPro" id="IPR035902">
    <property type="entry name" value="Nuc_phospho_transferase"/>
</dbReference>
<dbReference type="InterPro" id="IPR036320">
    <property type="entry name" value="Glycosyl_Trfase_fam3_N_dom_sf"/>
</dbReference>
<dbReference type="GO" id="GO:0005829">
    <property type="term" value="C:cytosol"/>
    <property type="evidence" value="ECO:0007669"/>
    <property type="project" value="TreeGrafter"/>
</dbReference>
<dbReference type="Gene3D" id="3.40.1030.10">
    <property type="entry name" value="Nucleoside phosphorylase/phosphoribosyltransferase catalytic domain"/>
    <property type="match status" value="1"/>
</dbReference>
<dbReference type="SUPFAM" id="SSF54680">
    <property type="entry name" value="Pyrimidine nucleoside phosphorylase C-terminal domain"/>
    <property type="match status" value="1"/>
</dbReference>
<name>A0A075GB75_9EURY</name>
<dbReference type="PIRSF" id="PIRSF000478">
    <property type="entry name" value="TP_PyNP"/>
    <property type="match status" value="1"/>
</dbReference>
<dbReference type="EMBL" id="KF900548">
    <property type="protein sequence ID" value="AIE98907.1"/>
    <property type="molecule type" value="Genomic_DNA"/>
</dbReference>